<protein>
    <submittedName>
        <fullName evidence="2">Uncharacterized protein</fullName>
    </submittedName>
</protein>
<reference evidence="2 3" key="1">
    <citation type="submission" date="2024-09" db="EMBL/GenBank/DDBJ databases">
        <authorList>
            <person name="Sun Q."/>
            <person name="Mori K."/>
        </authorList>
    </citation>
    <scope>NUCLEOTIDE SEQUENCE [LARGE SCALE GENOMIC DNA]</scope>
    <source>
        <strain evidence="2 3">CCM 8654</strain>
    </source>
</reference>
<organism evidence="2 3">
    <name type="scientific">Nocardioides zeicaulis</name>
    <dbReference type="NCBI Taxonomy" id="1776857"/>
    <lineage>
        <taxon>Bacteria</taxon>
        <taxon>Bacillati</taxon>
        <taxon>Actinomycetota</taxon>
        <taxon>Actinomycetes</taxon>
        <taxon>Propionibacteriales</taxon>
        <taxon>Nocardioidaceae</taxon>
        <taxon>Nocardioides</taxon>
    </lineage>
</organism>
<sequence>MVEEARLLGGRAIDWDHPPPPSTKVQWSRKDESGRTVTGSFRTICHLNRLNNLAVKKLGTGVSVIQPPFNTTVAASAGTHDFDACMDLHVPNVDWWAQQRFFRANGLGCWYRHPPKFGNHIHGFTLPPREGTVVSDDFKVHDLEVGVFVNGGFSSEGKQVTSSQIDDYYQHAFGLAGQHEPNSDTSWFPPDIEATIFDLDRYVARRAG</sequence>
<evidence type="ECO:0000256" key="1">
    <source>
        <dbReference type="SAM" id="MobiDB-lite"/>
    </source>
</evidence>
<evidence type="ECO:0000313" key="2">
    <source>
        <dbReference type="EMBL" id="MFC0221880.1"/>
    </source>
</evidence>
<feature type="region of interest" description="Disordered" evidence="1">
    <location>
        <begin position="12"/>
        <end position="32"/>
    </location>
</feature>
<evidence type="ECO:0000313" key="3">
    <source>
        <dbReference type="Proteomes" id="UP001589698"/>
    </source>
</evidence>
<accession>A0ABV6DYS5</accession>
<dbReference type="EMBL" id="JBHLXH010000001">
    <property type="protein sequence ID" value="MFC0221880.1"/>
    <property type="molecule type" value="Genomic_DNA"/>
</dbReference>
<dbReference type="Proteomes" id="UP001589698">
    <property type="component" value="Unassembled WGS sequence"/>
</dbReference>
<proteinExistence type="predicted"/>
<gene>
    <name evidence="2" type="ORF">ACFFJG_05260</name>
</gene>
<dbReference type="RefSeq" id="WP_378517547.1">
    <property type="nucleotide sequence ID" value="NZ_CBCSDI010000007.1"/>
</dbReference>
<comment type="caution">
    <text evidence="2">The sequence shown here is derived from an EMBL/GenBank/DDBJ whole genome shotgun (WGS) entry which is preliminary data.</text>
</comment>
<name>A0ABV6DYS5_9ACTN</name>
<keyword evidence="3" id="KW-1185">Reference proteome</keyword>